<evidence type="ECO:0000256" key="1">
    <source>
        <dbReference type="PROSITE-ProRule" id="PRU00339"/>
    </source>
</evidence>
<dbReference type="Pfam" id="PF13424">
    <property type="entry name" value="TPR_12"/>
    <property type="match status" value="1"/>
</dbReference>
<comment type="caution">
    <text evidence="4">The sequence shown here is derived from an EMBL/GenBank/DDBJ whole genome shotgun (WGS) entry which is preliminary data.</text>
</comment>
<dbReference type="EMBL" id="JANKHO010000214">
    <property type="protein sequence ID" value="KAJ3513168.1"/>
    <property type="molecule type" value="Genomic_DNA"/>
</dbReference>
<reference evidence="4" key="1">
    <citation type="submission" date="2022-07" db="EMBL/GenBank/DDBJ databases">
        <title>Genome Sequence of Agrocybe chaxingu.</title>
        <authorList>
            <person name="Buettner E."/>
        </authorList>
    </citation>
    <scope>NUCLEOTIDE SEQUENCE</scope>
    <source>
        <strain evidence="4">MP-N11</strain>
    </source>
</reference>
<dbReference type="InterPro" id="IPR011990">
    <property type="entry name" value="TPR-like_helical_dom_sf"/>
</dbReference>
<feature type="compositionally biased region" description="Basic and acidic residues" evidence="2">
    <location>
        <begin position="20"/>
        <end position="36"/>
    </location>
</feature>
<dbReference type="GO" id="GO:0007166">
    <property type="term" value="P:cell surface receptor signaling pathway"/>
    <property type="evidence" value="ECO:0007669"/>
    <property type="project" value="InterPro"/>
</dbReference>
<name>A0A9W8KAB9_9AGAR</name>
<feature type="repeat" description="TPR" evidence="1">
    <location>
        <begin position="713"/>
        <end position="746"/>
    </location>
</feature>
<dbReference type="InterPro" id="IPR036537">
    <property type="entry name" value="Adaptor_Cbl_N_dom_sf"/>
</dbReference>
<dbReference type="SUPFAM" id="SSF48452">
    <property type="entry name" value="TPR-like"/>
    <property type="match status" value="1"/>
</dbReference>
<dbReference type="PROSITE" id="PS50005">
    <property type="entry name" value="TPR"/>
    <property type="match status" value="1"/>
</dbReference>
<sequence>MSAASARCFSWCRLLTRWGAKEQSTETKSGEKRPENRLASVPEATSAKNQVTEPKSDKKLSENTPAGAPTKMQYIAASGEQALKLLQFAASVIPVPLLQDAIRVALKIIEICKEASAVEQKIKELQDRVGHLMIVIVDHVTAQNEEGSKEVVMQAAKGIERDIEDLLSTLTTINEDLSQVCKQNEWLLGLYTELNMNVVESCLQRLSIALEKFKLANDLRDSDLLQELHVRLNKMVNKVDDMHKDMKHVVNVVENIQEYVSRIEQMAMLLPSGTVIRQQMPLKPEVFHGRDDLVKDLVQFLLHEETSHVCILGPGGMGKTSVSLAVVESPLIKERFPDGNCVWVPCIEATSATLFLEILYVQLQVSGDKQVTLEKIITELDTLKEPRLILLDNFETPWNSPHGTQKQVEDILRSLAKLHHIAILVTMRDSYPPCMNTIEWQIKNIQPTDEEACLRIFHQINPSSKDDPDVGRLLTALGHMPFAVTLMANLGREGKSTAKDLLDAWLESGPDLLSDNPEESMNQSISLSVESKLVKRNPNSLLLLSILSLLPAGTTKENLRWWTPALKTSMIPGAIATLSRAALLVENKQQNSDSPVLFVVPVIQSFMRQHDRIAEEIWKQMHLSCCQYILDHASRFFDDPTFPVKSKALAAEDTNIQSILFSSPPLQLTVPFDKSMEALIAFSWHRCDTKPSLQIADHAVTMAKASQNKRYIASAVWSLGRTYFQLGDYELSYDHLQDAYQLFNTLPLDEVESQQLGGQCGIDLVDAVRMKGDTGQAVSLARCVETKCAALSDGLVHGRSLVYLGQALYEHEEREEALVYLERAILMLKPVGNAPNLAEAYQVISRVHYDEGRLPEALDALEEARAHAELSGSPNIQADIYLEFGKALFSANRDTEAWRYIEVALMKASHVGTRLTIARALQYMGYGYLRRGDYKNAYGAYETAAKKYLGTTNTRVEDRCKENMTRIQQKEENPDAVVGFYRPHMDVDKSFFYPHFQVSASDAPIPGS</sequence>
<organism evidence="4 5">
    <name type="scientific">Agrocybe chaxingu</name>
    <dbReference type="NCBI Taxonomy" id="84603"/>
    <lineage>
        <taxon>Eukaryota</taxon>
        <taxon>Fungi</taxon>
        <taxon>Dikarya</taxon>
        <taxon>Basidiomycota</taxon>
        <taxon>Agaricomycotina</taxon>
        <taxon>Agaricomycetes</taxon>
        <taxon>Agaricomycetidae</taxon>
        <taxon>Agaricales</taxon>
        <taxon>Agaricineae</taxon>
        <taxon>Strophariaceae</taxon>
        <taxon>Agrocybe</taxon>
    </lineage>
</organism>
<dbReference type="InterPro" id="IPR027417">
    <property type="entry name" value="P-loop_NTPase"/>
</dbReference>
<dbReference type="Gene3D" id="3.40.50.300">
    <property type="entry name" value="P-loop containing nucleotide triphosphate hydrolases"/>
    <property type="match status" value="1"/>
</dbReference>
<dbReference type="SMART" id="SM00028">
    <property type="entry name" value="TPR"/>
    <property type="match status" value="4"/>
</dbReference>
<evidence type="ECO:0000313" key="4">
    <source>
        <dbReference type="EMBL" id="KAJ3513168.1"/>
    </source>
</evidence>
<dbReference type="PANTHER" id="PTHR47691:SF3">
    <property type="entry name" value="HTH-TYPE TRANSCRIPTIONAL REGULATOR RV0890C-RELATED"/>
    <property type="match status" value="1"/>
</dbReference>
<proteinExistence type="predicted"/>
<keyword evidence="1" id="KW-0802">TPR repeat</keyword>
<dbReference type="CDD" id="cd21037">
    <property type="entry name" value="MLKL_NTD"/>
    <property type="match status" value="1"/>
</dbReference>
<dbReference type="InterPro" id="IPR049052">
    <property type="entry name" value="nSTAND1"/>
</dbReference>
<dbReference type="InterPro" id="IPR059179">
    <property type="entry name" value="MLKL-like_MCAfunc"/>
</dbReference>
<dbReference type="SUPFAM" id="SSF52540">
    <property type="entry name" value="P-loop containing nucleoside triphosphate hydrolases"/>
    <property type="match status" value="1"/>
</dbReference>
<evidence type="ECO:0000313" key="5">
    <source>
        <dbReference type="Proteomes" id="UP001148786"/>
    </source>
</evidence>
<accession>A0A9W8KAB9</accession>
<dbReference type="OrthoDB" id="3052556at2759"/>
<dbReference type="InterPro" id="IPR019734">
    <property type="entry name" value="TPR_rpt"/>
</dbReference>
<dbReference type="Gene3D" id="1.25.40.10">
    <property type="entry name" value="Tetratricopeptide repeat domain"/>
    <property type="match status" value="2"/>
</dbReference>
<dbReference type="Gene3D" id="1.20.930.20">
    <property type="entry name" value="Adaptor protein Cbl, N-terminal domain"/>
    <property type="match status" value="1"/>
</dbReference>
<dbReference type="AlphaFoldDB" id="A0A9W8KAB9"/>
<dbReference type="PANTHER" id="PTHR47691">
    <property type="entry name" value="REGULATOR-RELATED"/>
    <property type="match status" value="1"/>
</dbReference>
<dbReference type="Proteomes" id="UP001148786">
    <property type="component" value="Unassembled WGS sequence"/>
</dbReference>
<keyword evidence="5" id="KW-1185">Reference proteome</keyword>
<dbReference type="Pfam" id="PF20703">
    <property type="entry name" value="nSTAND1"/>
    <property type="match status" value="1"/>
</dbReference>
<evidence type="ECO:0000256" key="2">
    <source>
        <dbReference type="SAM" id="MobiDB-lite"/>
    </source>
</evidence>
<feature type="domain" description="Novel STAND NTPase 1" evidence="3">
    <location>
        <begin position="285"/>
        <end position="435"/>
    </location>
</feature>
<gene>
    <name evidence="4" type="ORF">NLJ89_g3100</name>
</gene>
<feature type="region of interest" description="Disordered" evidence="2">
    <location>
        <begin position="20"/>
        <end position="67"/>
    </location>
</feature>
<evidence type="ECO:0000259" key="3">
    <source>
        <dbReference type="Pfam" id="PF20703"/>
    </source>
</evidence>
<protein>
    <recommendedName>
        <fullName evidence="3">Novel STAND NTPase 1 domain-containing protein</fullName>
    </recommendedName>
</protein>